<dbReference type="GeneID" id="56906576"/>
<dbReference type="SUPFAM" id="SSF54909">
    <property type="entry name" value="Dimeric alpha+beta barrel"/>
    <property type="match status" value="1"/>
</dbReference>
<dbReference type="AlphaFoldDB" id="A0A067Z6M5"/>
<evidence type="ECO:0000313" key="2">
    <source>
        <dbReference type="EMBL" id="AHK72223.1"/>
    </source>
</evidence>
<proteinExistence type="predicted"/>
<dbReference type="Pfam" id="PF03992">
    <property type="entry name" value="ABM"/>
    <property type="match status" value="1"/>
</dbReference>
<protein>
    <recommendedName>
        <fullName evidence="1">ABM domain-containing protein</fullName>
    </recommendedName>
</protein>
<accession>A0A067Z6M5</accession>
<dbReference type="KEGG" id="goy:GLS_c23530"/>
<evidence type="ECO:0000259" key="1">
    <source>
        <dbReference type="PROSITE" id="PS51725"/>
    </source>
</evidence>
<feature type="domain" description="ABM" evidence="1">
    <location>
        <begin position="4"/>
        <end position="95"/>
    </location>
</feature>
<gene>
    <name evidence="2" type="ORF">GLS_c23530</name>
</gene>
<sequence>MHQYIAMNRFKVAQDNAEAFEKRWLDREVLLKTVPGFVSFQFLKGPTQDGLTLYASHTVWDSHDAFVGWTQSEQFRQAHTGAGQGRTLMVGSPVFEGFLVLQNIPA</sequence>
<dbReference type="Proteomes" id="UP000031656">
    <property type="component" value="Chromosome"/>
</dbReference>
<dbReference type="HOGENOM" id="CLU_141544_0_0_5"/>
<dbReference type="InterPro" id="IPR007138">
    <property type="entry name" value="ABM_dom"/>
</dbReference>
<dbReference type="Gene3D" id="3.30.70.100">
    <property type="match status" value="1"/>
</dbReference>
<dbReference type="InterPro" id="IPR011008">
    <property type="entry name" value="Dimeric_a/b-barrel"/>
</dbReference>
<reference evidence="2 3" key="1">
    <citation type="journal article" date="2015" name="Appl. Microbiol. Biotechnol.">
        <title>The consequence of an additional NADH dehydrogenase paralog on the growth of Gluconobacter oxydans DSM3504.</title>
        <authorList>
            <person name="Kostner D."/>
            <person name="Luchterhand B."/>
            <person name="Junker A."/>
            <person name="Volland S."/>
            <person name="Daniel R."/>
            <person name="Buchs J."/>
            <person name="Liebl W."/>
            <person name="Ehrenreich A."/>
        </authorList>
    </citation>
    <scope>NUCLEOTIDE SEQUENCE [LARGE SCALE GENOMIC DNA]</scope>
    <source>
        <strain evidence="2">DSM 3504</strain>
    </source>
</reference>
<dbReference type="PROSITE" id="PS51725">
    <property type="entry name" value="ABM"/>
    <property type="match status" value="1"/>
</dbReference>
<dbReference type="InterPro" id="IPR050404">
    <property type="entry name" value="Heme-degrading_MO"/>
</dbReference>
<dbReference type="RefSeq" id="WP_041112383.1">
    <property type="nucleotide sequence ID" value="NZ_CP004373.1"/>
</dbReference>
<evidence type="ECO:0000313" key="3">
    <source>
        <dbReference type="Proteomes" id="UP000031656"/>
    </source>
</evidence>
<organism evidence="2 3">
    <name type="scientific">Gluconobacter oxydans DSM 3504</name>
    <dbReference type="NCBI Taxonomy" id="1288313"/>
    <lineage>
        <taxon>Bacteria</taxon>
        <taxon>Pseudomonadati</taxon>
        <taxon>Pseudomonadota</taxon>
        <taxon>Alphaproteobacteria</taxon>
        <taxon>Acetobacterales</taxon>
        <taxon>Acetobacteraceae</taxon>
        <taxon>Gluconobacter</taxon>
    </lineage>
</organism>
<dbReference type="PANTHER" id="PTHR34474">
    <property type="entry name" value="SIGNAL TRANSDUCTION PROTEIN TRAP"/>
    <property type="match status" value="1"/>
</dbReference>
<dbReference type="EMBL" id="CP004373">
    <property type="protein sequence ID" value="AHK72223.1"/>
    <property type="molecule type" value="Genomic_DNA"/>
</dbReference>
<dbReference type="PANTHER" id="PTHR34474:SF2">
    <property type="entry name" value="SIGNAL TRANSDUCTION PROTEIN TRAP"/>
    <property type="match status" value="1"/>
</dbReference>
<name>A0A067Z6M5_GLUOY</name>